<organism evidence="5 6">
    <name type="scientific">Phyllosticta citriasiana</name>
    <dbReference type="NCBI Taxonomy" id="595635"/>
    <lineage>
        <taxon>Eukaryota</taxon>
        <taxon>Fungi</taxon>
        <taxon>Dikarya</taxon>
        <taxon>Ascomycota</taxon>
        <taxon>Pezizomycotina</taxon>
        <taxon>Dothideomycetes</taxon>
        <taxon>Dothideomycetes incertae sedis</taxon>
        <taxon>Botryosphaeriales</taxon>
        <taxon>Phyllostictaceae</taxon>
        <taxon>Phyllosticta</taxon>
    </lineage>
</organism>
<dbReference type="SUPFAM" id="SSF53474">
    <property type="entry name" value="alpha/beta-Hydrolases"/>
    <property type="match status" value="1"/>
</dbReference>
<comment type="similarity">
    <text evidence="4">Belongs to the serine esterase family.</text>
</comment>
<dbReference type="EMBL" id="JBBPHU010000003">
    <property type="protein sequence ID" value="KAK7520664.1"/>
    <property type="molecule type" value="Genomic_DNA"/>
</dbReference>
<dbReference type="EC" id="3.1.1.47" evidence="4"/>
<evidence type="ECO:0000256" key="3">
    <source>
        <dbReference type="ARBA" id="ARBA00023098"/>
    </source>
</evidence>
<dbReference type="Proteomes" id="UP001363622">
    <property type="component" value="Unassembled WGS sequence"/>
</dbReference>
<dbReference type="PIRSF" id="PIRSF018169">
    <property type="entry name" value="PAF_acetylhydrolase"/>
    <property type="match status" value="1"/>
</dbReference>
<sequence length="519" mass="58059">MSWLSSLKPVSTLPDYPGPYKVGSIDVEIPVASLHSPSPAPDSSISTVAYRIFYPCELSAGDRPVRWIPNPQRGYMAAYARFMGANSAFASVFAFFPQLFYYTNIPVHRNAPLLSPPTKSSRWPVMVFSHGLGGTRNAYSQIVGSVASHGVVVIAPEHRDGSCPISYIRATPGTPAKAVDYVTLPHEPRDDIWERRDEQLKIRLWELGVIHDSMLRMDAGEDVRNLDENKSKNKKLDTSKLLSMFKDKLDMHRPGSIVWAGHSFGAATMHQLVKTVFWQTSPERKYAYVPLFSPKATSEIAKQITSFSPVVLLDMWCLPLQSPNTRWLKDKPMPCYAAPGPGGNNLVAILSEAFYNWTVHMKETKRLLSEDPSTSSPRKTKPGPRFFYPVSSAHLSQSDFGLLFRWISKTIFHVEEPERILNLNTRCILQMMRENGYEVAETCRIDAEEETEAAKGKGMEVFESTRSGDWKILDTRGQVRGWIAVTTDLYEQGQDLTAASSKSPADAVVEHEVLGQASK</sequence>
<evidence type="ECO:0000256" key="2">
    <source>
        <dbReference type="ARBA" id="ARBA00022963"/>
    </source>
</evidence>
<proteinExistence type="inferred from homology"/>
<comment type="caution">
    <text evidence="5">The sequence shown here is derived from an EMBL/GenBank/DDBJ whole genome shotgun (WGS) entry which is preliminary data.</text>
</comment>
<evidence type="ECO:0000313" key="5">
    <source>
        <dbReference type="EMBL" id="KAK7520664.1"/>
    </source>
</evidence>
<dbReference type="InterPro" id="IPR016715">
    <property type="entry name" value="PAF_acetylhydro_eukaryote"/>
</dbReference>
<gene>
    <name evidence="5" type="ORF">IWZ03DRAFT_344567</name>
</gene>
<dbReference type="PANTHER" id="PTHR10272">
    <property type="entry name" value="PLATELET-ACTIVATING FACTOR ACETYLHYDROLASE"/>
    <property type="match status" value="1"/>
</dbReference>
<dbReference type="Gene3D" id="3.40.50.1820">
    <property type="entry name" value="alpha/beta hydrolase"/>
    <property type="match status" value="1"/>
</dbReference>
<comment type="catalytic activity">
    <reaction evidence="4">
        <text>a 1-O-alkyl-2-acetyl-sn-glycero-3-phosphocholine + H2O = a 1-O-alkyl-sn-glycero-3-phosphocholine + acetate + H(+)</text>
        <dbReference type="Rhea" id="RHEA:17777"/>
        <dbReference type="ChEBI" id="CHEBI:15377"/>
        <dbReference type="ChEBI" id="CHEBI:15378"/>
        <dbReference type="ChEBI" id="CHEBI:30089"/>
        <dbReference type="ChEBI" id="CHEBI:30909"/>
        <dbReference type="ChEBI" id="CHEBI:36707"/>
        <dbReference type="EC" id="3.1.1.47"/>
    </reaction>
</comment>
<keyword evidence="1 4" id="KW-0378">Hydrolase</keyword>
<name>A0ABR1KT18_9PEZI</name>
<evidence type="ECO:0000256" key="4">
    <source>
        <dbReference type="PIRNR" id="PIRNR018169"/>
    </source>
</evidence>
<dbReference type="InterPro" id="IPR029058">
    <property type="entry name" value="AB_hydrolase_fold"/>
</dbReference>
<accession>A0ABR1KT18</accession>
<reference evidence="5 6" key="1">
    <citation type="submission" date="2024-04" db="EMBL/GenBank/DDBJ databases">
        <title>Phyllosticta paracitricarpa is synonymous to the EU quarantine fungus P. citricarpa based on phylogenomic analyses.</title>
        <authorList>
            <consortium name="Lawrence Berkeley National Laboratory"/>
            <person name="Van Ingen-Buijs V.A."/>
            <person name="Van Westerhoven A.C."/>
            <person name="Haridas S."/>
            <person name="Skiadas P."/>
            <person name="Martin F."/>
            <person name="Groenewald J.Z."/>
            <person name="Crous P.W."/>
            <person name="Seidl M.F."/>
        </authorList>
    </citation>
    <scope>NUCLEOTIDE SEQUENCE [LARGE SCALE GENOMIC DNA]</scope>
    <source>
        <strain evidence="5 6">CBS 123371</strain>
    </source>
</reference>
<protein>
    <recommendedName>
        <fullName evidence="4">Putative phospholipase</fullName>
        <ecNumber evidence="4">3.1.1.47</ecNumber>
    </recommendedName>
</protein>
<evidence type="ECO:0000256" key="1">
    <source>
        <dbReference type="ARBA" id="ARBA00022801"/>
    </source>
</evidence>
<dbReference type="Pfam" id="PF03403">
    <property type="entry name" value="PAF-AH_p_II"/>
    <property type="match status" value="1"/>
</dbReference>
<keyword evidence="6" id="KW-1185">Reference proteome</keyword>
<keyword evidence="2 4" id="KW-0442">Lipid degradation</keyword>
<keyword evidence="3 4" id="KW-0443">Lipid metabolism</keyword>
<evidence type="ECO:0000313" key="6">
    <source>
        <dbReference type="Proteomes" id="UP001363622"/>
    </source>
</evidence>
<dbReference type="PANTHER" id="PTHR10272:SF7">
    <property type="entry name" value="PHOSPHOLIPASE-RELATED"/>
    <property type="match status" value="1"/>
</dbReference>